<dbReference type="Proteomes" id="UP000250235">
    <property type="component" value="Unassembled WGS sequence"/>
</dbReference>
<feature type="compositionally biased region" description="Low complexity" evidence="1">
    <location>
        <begin position="179"/>
        <end position="202"/>
    </location>
</feature>
<name>A0A2Z7D1H3_9LAMI</name>
<feature type="region of interest" description="Disordered" evidence="1">
    <location>
        <begin position="179"/>
        <end position="204"/>
    </location>
</feature>
<accession>A0A2Z7D1H3</accession>
<dbReference type="EMBL" id="KQ990546">
    <property type="protein sequence ID" value="KZV53085.1"/>
    <property type="molecule type" value="Genomic_DNA"/>
</dbReference>
<feature type="region of interest" description="Disordered" evidence="1">
    <location>
        <begin position="256"/>
        <end position="326"/>
    </location>
</feature>
<feature type="compositionally biased region" description="Basic residues" evidence="1">
    <location>
        <begin position="316"/>
        <end position="326"/>
    </location>
</feature>
<gene>
    <name evidence="2" type="ORF">F511_15832</name>
</gene>
<keyword evidence="3" id="KW-1185">Reference proteome</keyword>
<evidence type="ECO:0000256" key="1">
    <source>
        <dbReference type="SAM" id="MobiDB-lite"/>
    </source>
</evidence>
<protein>
    <submittedName>
        <fullName evidence="2">Uncharacterized protein</fullName>
    </submittedName>
</protein>
<feature type="compositionally biased region" description="Basic and acidic residues" evidence="1">
    <location>
        <begin position="265"/>
        <end position="286"/>
    </location>
</feature>
<organism evidence="2 3">
    <name type="scientific">Dorcoceras hygrometricum</name>
    <dbReference type="NCBI Taxonomy" id="472368"/>
    <lineage>
        <taxon>Eukaryota</taxon>
        <taxon>Viridiplantae</taxon>
        <taxon>Streptophyta</taxon>
        <taxon>Embryophyta</taxon>
        <taxon>Tracheophyta</taxon>
        <taxon>Spermatophyta</taxon>
        <taxon>Magnoliopsida</taxon>
        <taxon>eudicotyledons</taxon>
        <taxon>Gunneridae</taxon>
        <taxon>Pentapetalae</taxon>
        <taxon>asterids</taxon>
        <taxon>lamiids</taxon>
        <taxon>Lamiales</taxon>
        <taxon>Gesneriaceae</taxon>
        <taxon>Didymocarpoideae</taxon>
        <taxon>Trichosporeae</taxon>
        <taxon>Loxocarpinae</taxon>
        <taxon>Dorcoceras</taxon>
    </lineage>
</organism>
<evidence type="ECO:0000313" key="3">
    <source>
        <dbReference type="Proteomes" id="UP000250235"/>
    </source>
</evidence>
<reference evidence="2 3" key="1">
    <citation type="journal article" date="2015" name="Proc. Natl. Acad. Sci. U.S.A.">
        <title>The resurrection genome of Boea hygrometrica: A blueprint for survival of dehydration.</title>
        <authorList>
            <person name="Xiao L."/>
            <person name="Yang G."/>
            <person name="Zhang L."/>
            <person name="Yang X."/>
            <person name="Zhao S."/>
            <person name="Ji Z."/>
            <person name="Zhou Q."/>
            <person name="Hu M."/>
            <person name="Wang Y."/>
            <person name="Chen M."/>
            <person name="Xu Y."/>
            <person name="Jin H."/>
            <person name="Xiao X."/>
            <person name="Hu G."/>
            <person name="Bao F."/>
            <person name="Hu Y."/>
            <person name="Wan P."/>
            <person name="Li L."/>
            <person name="Deng X."/>
            <person name="Kuang T."/>
            <person name="Xiang C."/>
            <person name="Zhu J.K."/>
            <person name="Oliver M.J."/>
            <person name="He Y."/>
        </authorList>
    </citation>
    <scope>NUCLEOTIDE SEQUENCE [LARGE SCALE GENOMIC DNA]</scope>
    <source>
        <strain evidence="3">cv. XS01</strain>
    </source>
</reference>
<dbReference type="AlphaFoldDB" id="A0A2Z7D1H3"/>
<sequence>MTHNTNQNPNPSLNCAAPPLFSQAAAAALFAGKSFRPTFRGESVRAEFIQEAVVEEISSFFYSFSLRSLLQSISDLSKKEEQVLQWAETDSLQTVVQRLLYIIATYRKMLLRKCLEARHNNFESGTPTSTRDLQVLDLLSEAHSSSLIKLMEQLKQHILERHSRVSQSFQYISSSSSSASSVSIRPRSPDAIPSSSSSSASRTHFTEHIPQTSMPIFVVHSADYTESFAQLRASVDKIQFEQIQTRDDVDELKAALSSKITGPEMRGRDDIKGEIESSRGPPDDQSRPSSGSSRPGEGGSRSEPPKRGGGSNRGGGSHKGRGSRSS</sequence>
<evidence type="ECO:0000313" key="2">
    <source>
        <dbReference type="EMBL" id="KZV53085.1"/>
    </source>
</evidence>
<proteinExistence type="predicted"/>